<dbReference type="HAMAP" id="MF_00302">
    <property type="entry name" value="ClpS"/>
    <property type="match status" value="1"/>
</dbReference>
<dbReference type="EMBL" id="CP006939">
    <property type="protein sequence ID" value="AHC14788.1"/>
    <property type="molecule type" value="Genomic_DNA"/>
</dbReference>
<dbReference type="GO" id="GO:0008233">
    <property type="term" value="F:peptidase activity"/>
    <property type="evidence" value="ECO:0007669"/>
    <property type="project" value="UniProtKB-KW"/>
</dbReference>
<organism evidence="3 4">
    <name type="scientific">Salinispira pacifica</name>
    <dbReference type="NCBI Taxonomy" id="1307761"/>
    <lineage>
        <taxon>Bacteria</taxon>
        <taxon>Pseudomonadati</taxon>
        <taxon>Spirochaetota</taxon>
        <taxon>Spirochaetia</taxon>
        <taxon>Spirochaetales</taxon>
        <taxon>Spirochaetaceae</taxon>
        <taxon>Salinispira</taxon>
    </lineage>
</organism>
<keyword evidence="3" id="KW-0645">Protease</keyword>
<dbReference type="HOGENOM" id="CLU_134358_2_1_12"/>
<dbReference type="GO" id="GO:0006508">
    <property type="term" value="P:proteolysis"/>
    <property type="evidence" value="ECO:0007669"/>
    <property type="project" value="UniProtKB-UniRule"/>
</dbReference>
<reference evidence="3 4" key="1">
    <citation type="journal article" date="2015" name="Stand. Genomic Sci.">
        <title>Complete genome sequence and description of Salinispira pacifica gen. nov., sp. nov., a novel spirochaete isolated form a hypersaline microbial mat.</title>
        <authorList>
            <person name="Ben Hania W."/>
            <person name="Joseph M."/>
            <person name="Schumann P."/>
            <person name="Bunk B."/>
            <person name="Fiebig A."/>
            <person name="Sproer C."/>
            <person name="Klenk H.P."/>
            <person name="Fardeau M.L."/>
            <person name="Spring S."/>
        </authorList>
    </citation>
    <scope>NUCLEOTIDE SEQUENCE [LARGE SCALE GENOMIC DNA]</scope>
    <source>
        <strain evidence="3 4">L21-RPul-D2</strain>
    </source>
</reference>
<keyword evidence="3" id="KW-0378">Hydrolase</keyword>
<dbReference type="InterPro" id="IPR022935">
    <property type="entry name" value="ClpS"/>
</dbReference>
<comment type="function">
    <text evidence="1">Involved in the modulation of the specificity of the ClpAP-mediated ATP-dependent protein degradation.</text>
</comment>
<dbReference type="NCBIfam" id="NF000672">
    <property type="entry name" value="PRK00033.1-5"/>
    <property type="match status" value="1"/>
</dbReference>
<feature type="domain" description="Adaptor protein ClpS core" evidence="2">
    <location>
        <begin position="19"/>
        <end position="97"/>
    </location>
</feature>
<sequence length="102" mass="11916">MPEPGGQGDVQLKKKTDLKKPDMYKVIMLNDDYTTMEFVVEVLMKFFQKDPVNAQRIMFEIHEKGAGDVGTFTYDIAQSKVQKVHRYAREKEFPLRCRIEKA</sequence>
<dbReference type="Gene3D" id="3.30.1390.10">
    <property type="match status" value="1"/>
</dbReference>
<dbReference type="PATRIC" id="fig|1307761.3.peg.1382"/>
<proteinExistence type="inferred from homology"/>
<dbReference type="eggNOG" id="COG2127">
    <property type="taxonomic scope" value="Bacteria"/>
</dbReference>
<name>V5WG65_9SPIO</name>
<keyword evidence="4" id="KW-1185">Reference proteome</keyword>
<evidence type="ECO:0000313" key="3">
    <source>
        <dbReference type="EMBL" id="AHC14788.1"/>
    </source>
</evidence>
<evidence type="ECO:0000313" key="4">
    <source>
        <dbReference type="Proteomes" id="UP000018680"/>
    </source>
</evidence>
<dbReference type="OrthoDB" id="9796121at2"/>
<dbReference type="STRING" id="1307761.L21SP2_1389"/>
<dbReference type="InterPro" id="IPR014719">
    <property type="entry name" value="Ribosomal_bL12_C/ClpS-like"/>
</dbReference>
<dbReference type="KEGG" id="slr:L21SP2_1389"/>
<dbReference type="GO" id="GO:0030163">
    <property type="term" value="P:protein catabolic process"/>
    <property type="evidence" value="ECO:0007669"/>
    <property type="project" value="InterPro"/>
</dbReference>
<dbReference type="PANTHER" id="PTHR33473:SF19">
    <property type="entry name" value="ATP-DEPENDENT CLP PROTEASE ADAPTER PROTEIN CLPS"/>
    <property type="match status" value="1"/>
</dbReference>
<dbReference type="SUPFAM" id="SSF54736">
    <property type="entry name" value="ClpS-like"/>
    <property type="match status" value="1"/>
</dbReference>
<protein>
    <recommendedName>
        <fullName evidence="1">ATP-dependent Clp protease adapter protein ClpS</fullName>
    </recommendedName>
</protein>
<comment type="subunit">
    <text evidence="1">Binds to the N-terminal domain of the chaperone ClpA.</text>
</comment>
<gene>
    <name evidence="1" type="primary">clpS</name>
    <name evidence="3" type="ORF">L21SP2_1389</name>
</gene>
<dbReference type="AlphaFoldDB" id="V5WG65"/>
<evidence type="ECO:0000256" key="1">
    <source>
        <dbReference type="HAMAP-Rule" id="MF_00302"/>
    </source>
</evidence>
<dbReference type="RefSeq" id="WP_024267711.1">
    <property type="nucleotide sequence ID" value="NC_023035.1"/>
</dbReference>
<dbReference type="InterPro" id="IPR003769">
    <property type="entry name" value="ClpS_core"/>
</dbReference>
<evidence type="ECO:0000259" key="2">
    <source>
        <dbReference type="Pfam" id="PF02617"/>
    </source>
</evidence>
<dbReference type="FunFam" id="3.30.1390.10:FF:000002">
    <property type="entry name" value="ATP-dependent Clp protease adapter protein ClpS"/>
    <property type="match status" value="1"/>
</dbReference>
<dbReference type="PANTHER" id="PTHR33473">
    <property type="entry name" value="ATP-DEPENDENT CLP PROTEASE ADAPTER PROTEIN CLPS1, CHLOROPLASTIC"/>
    <property type="match status" value="1"/>
</dbReference>
<dbReference type="Proteomes" id="UP000018680">
    <property type="component" value="Chromosome"/>
</dbReference>
<accession>V5WG65</accession>
<comment type="similarity">
    <text evidence="1">Belongs to the ClpS family.</text>
</comment>
<dbReference type="Pfam" id="PF02617">
    <property type="entry name" value="ClpS"/>
    <property type="match status" value="1"/>
</dbReference>